<evidence type="ECO:0000256" key="1">
    <source>
        <dbReference type="SAM" id="SignalP"/>
    </source>
</evidence>
<comment type="caution">
    <text evidence="2">The sequence shown here is derived from an EMBL/GenBank/DDBJ whole genome shotgun (WGS) entry which is preliminary data.</text>
</comment>
<dbReference type="OrthoDB" id="7859688at2"/>
<dbReference type="AlphaFoldDB" id="A0A5C4MHS4"/>
<feature type="chain" id="PRO_5023094304" evidence="1">
    <location>
        <begin position="22"/>
        <end position="118"/>
    </location>
</feature>
<dbReference type="Proteomes" id="UP000305887">
    <property type="component" value="Unassembled WGS sequence"/>
</dbReference>
<keyword evidence="1" id="KW-0732">Signal</keyword>
<sequence>MIRTIALVTLLGTMLISPAQAEEVTISRALAAGSLHDGELDMVAYWTEAAEGAIEVTATFRDRTADGEPMRVVMPMQDGDALAFGMPGHEGSLYSFARYGQEITISVETEAASIASLN</sequence>
<organism evidence="2 3">
    <name type="scientific">Rubellimicrobium rubrum</name>
    <dbReference type="NCBI Taxonomy" id="2585369"/>
    <lineage>
        <taxon>Bacteria</taxon>
        <taxon>Pseudomonadati</taxon>
        <taxon>Pseudomonadota</taxon>
        <taxon>Alphaproteobacteria</taxon>
        <taxon>Rhodobacterales</taxon>
        <taxon>Roseobacteraceae</taxon>
        <taxon>Rubellimicrobium</taxon>
    </lineage>
</organism>
<dbReference type="EMBL" id="VDFU01000058">
    <property type="protein sequence ID" value="TNC44203.1"/>
    <property type="molecule type" value="Genomic_DNA"/>
</dbReference>
<keyword evidence="3" id="KW-1185">Reference proteome</keyword>
<dbReference type="RefSeq" id="WP_139079046.1">
    <property type="nucleotide sequence ID" value="NZ_VDFU01000058.1"/>
</dbReference>
<gene>
    <name evidence="2" type="ORF">FHG66_20700</name>
</gene>
<protein>
    <submittedName>
        <fullName evidence="2">Uncharacterized protein</fullName>
    </submittedName>
</protein>
<feature type="signal peptide" evidence="1">
    <location>
        <begin position="1"/>
        <end position="21"/>
    </location>
</feature>
<accession>A0A5C4MHS4</accession>
<name>A0A5C4MHS4_9RHOB</name>
<reference evidence="2 3" key="1">
    <citation type="submission" date="2019-06" db="EMBL/GenBank/DDBJ databases">
        <title>YIM 131921 draft genome.</title>
        <authorList>
            <person name="Jiang L."/>
        </authorList>
    </citation>
    <scope>NUCLEOTIDE SEQUENCE [LARGE SCALE GENOMIC DNA]</scope>
    <source>
        <strain evidence="2 3">YIM 131921</strain>
    </source>
</reference>
<evidence type="ECO:0000313" key="2">
    <source>
        <dbReference type="EMBL" id="TNC44203.1"/>
    </source>
</evidence>
<proteinExistence type="predicted"/>
<evidence type="ECO:0000313" key="3">
    <source>
        <dbReference type="Proteomes" id="UP000305887"/>
    </source>
</evidence>